<dbReference type="GO" id="GO:0003700">
    <property type="term" value="F:DNA-binding transcription factor activity"/>
    <property type="evidence" value="ECO:0007669"/>
    <property type="project" value="InterPro"/>
</dbReference>
<accession>A0A2U1QFP6</accession>
<name>A0A2U1QFP6_ARTAN</name>
<comment type="caution">
    <text evidence="3">The sequence shown here is derived from an EMBL/GenBank/DDBJ whole genome shotgun (WGS) entry which is preliminary data.</text>
</comment>
<reference evidence="3 4" key="1">
    <citation type="journal article" date="2018" name="Mol. Plant">
        <title>The genome of Artemisia annua provides insight into the evolution of Asteraceae family and artemisinin biosynthesis.</title>
        <authorList>
            <person name="Shen Q."/>
            <person name="Zhang L."/>
            <person name="Liao Z."/>
            <person name="Wang S."/>
            <person name="Yan T."/>
            <person name="Shi P."/>
            <person name="Liu M."/>
            <person name="Fu X."/>
            <person name="Pan Q."/>
            <person name="Wang Y."/>
            <person name="Lv Z."/>
            <person name="Lu X."/>
            <person name="Zhang F."/>
            <person name="Jiang W."/>
            <person name="Ma Y."/>
            <person name="Chen M."/>
            <person name="Hao X."/>
            <person name="Li L."/>
            <person name="Tang Y."/>
            <person name="Lv G."/>
            <person name="Zhou Y."/>
            <person name="Sun X."/>
            <person name="Brodelius P.E."/>
            <person name="Rose J.K.C."/>
            <person name="Tang K."/>
        </authorList>
    </citation>
    <scope>NUCLEOTIDE SEQUENCE [LARGE SCALE GENOMIC DNA]</scope>
    <source>
        <strain evidence="4">cv. Huhao1</strain>
        <tissue evidence="3">Leaf</tissue>
    </source>
</reference>
<dbReference type="Pfam" id="PF00564">
    <property type="entry name" value="PB1"/>
    <property type="match status" value="1"/>
</dbReference>
<dbReference type="PANTHER" id="PTHR32002:SF35">
    <property type="entry name" value="PROTEIN NLP6"/>
    <property type="match status" value="1"/>
</dbReference>
<dbReference type="Gene3D" id="3.10.20.90">
    <property type="entry name" value="Phosphatidylinositol 3-kinase Catalytic Subunit, Chain A, domain 1"/>
    <property type="match status" value="1"/>
</dbReference>
<dbReference type="SUPFAM" id="SSF54277">
    <property type="entry name" value="CAD &amp; PB1 domains"/>
    <property type="match status" value="1"/>
</dbReference>
<evidence type="ECO:0000313" key="4">
    <source>
        <dbReference type="Proteomes" id="UP000245207"/>
    </source>
</evidence>
<dbReference type="PANTHER" id="PTHR32002">
    <property type="entry name" value="PROTEIN NLP8"/>
    <property type="match status" value="1"/>
</dbReference>
<dbReference type="EMBL" id="PKPP01000159">
    <property type="protein sequence ID" value="PWA96797.1"/>
    <property type="molecule type" value="Genomic_DNA"/>
</dbReference>
<dbReference type="InterPro" id="IPR045012">
    <property type="entry name" value="NLP"/>
</dbReference>
<evidence type="ECO:0000256" key="1">
    <source>
        <dbReference type="SAM" id="SignalP"/>
    </source>
</evidence>
<proteinExistence type="predicted"/>
<protein>
    <submittedName>
        <fullName evidence="3">PB1 domain-containing protein</fullName>
    </submittedName>
</protein>
<organism evidence="3 4">
    <name type="scientific">Artemisia annua</name>
    <name type="common">Sweet wormwood</name>
    <dbReference type="NCBI Taxonomy" id="35608"/>
    <lineage>
        <taxon>Eukaryota</taxon>
        <taxon>Viridiplantae</taxon>
        <taxon>Streptophyta</taxon>
        <taxon>Embryophyta</taxon>
        <taxon>Tracheophyta</taxon>
        <taxon>Spermatophyta</taxon>
        <taxon>Magnoliopsida</taxon>
        <taxon>eudicotyledons</taxon>
        <taxon>Gunneridae</taxon>
        <taxon>Pentapetalae</taxon>
        <taxon>asterids</taxon>
        <taxon>campanulids</taxon>
        <taxon>Asterales</taxon>
        <taxon>Asteraceae</taxon>
        <taxon>Asteroideae</taxon>
        <taxon>Anthemideae</taxon>
        <taxon>Artemisiinae</taxon>
        <taxon>Artemisia</taxon>
    </lineage>
</organism>
<dbReference type="Proteomes" id="UP000245207">
    <property type="component" value="Unassembled WGS sequence"/>
</dbReference>
<feature type="domain" description="PB1" evidence="2">
    <location>
        <begin position="187"/>
        <end position="270"/>
    </location>
</feature>
<evidence type="ECO:0000259" key="2">
    <source>
        <dbReference type="SMART" id="SM00666"/>
    </source>
</evidence>
<evidence type="ECO:0000313" key="3">
    <source>
        <dbReference type="EMBL" id="PWA96797.1"/>
    </source>
</evidence>
<sequence>MEPMCSLWFLFMAYMLYSDESLDSSIKRVIDTFDFHGESGLIQFWRCNPLGDPNDIGCSLRLADLFCLSTLNDNRLMDYRMTCFVRNPFIGLETNVGNWFAGRAAQTGVGDHRTRHAVLNHDHQYVDEASGMGQVVVPVYSNNLGDGLKLAGIIELVTTQPKESYVADFNRIHDLLMMVNLTSTYMGKMIKVKYDDNMVKFTLPFWAKLTNLQEQVTTRFKELKNKTFCIKYEDTNRNRHSILSDQDLEFCIGESISNRTTVIRMFVDHLFPYMFSVSTYLVTDLSCEQTDDCCATAACQSVAFLFSEHIAATLANVPRLKHPQQGFGYSLTTLKDACLFTSTAYAELMLEKRKYINDGACMQLRRLSLYDVCYTPW</sequence>
<keyword evidence="1" id="KW-0732">Signal</keyword>
<feature type="chain" id="PRO_5015489666" evidence="1">
    <location>
        <begin position="19"/>
        <end position="377"/>
    </location>
</feature>
<dbReference type="InterPro" id="IPR000270">
    <property type="entry name" value="PB1_dom"/>
</dbReference>
<gene>
    <name evidence="3" type="ORF">CTI12_AA035870</name>
</gene>
<feature type="signal peptide" evidence="1">
    <location>
        <begin position="1"/>
        <end position="18"/>
    </location>
</feature>
<dbReference type="SMART" id="SM00666">
    <property type="entry name" value="PB1"/>
    <property type="match status" value="1"/>
</dbReference>
<keyword evidence="4" id="KW-1185">Reference proteome</keyword>
<dbReference type="CDD" id="cd05992">
    <property type="entry name" value="PB1"/>
    <property type="match status" value="1"/>
</dbReference>
<dbReference type="AlphaFoldDB" id="A0A2U1QFP6"/>